<evidence type="ECO:0000313" key="1">
    <source>
        <dbReference type="EMBL" id="KAJ4339493.1"/>
    </source>
</evidence>
<dbReference type="PANTHER" id="PTHR47582:SF1">
    <property type="entry name" value="P450, PUTATIVE (EUROFUNG)-RELATED"/>
    <property type="match status" value="1"/>
</dbReference>
<dbReference type="GO" id="GO:0004497">
    <property type="term" value="F:monooxygenase activity"/>
    <property type="evidence" value="ECO:0007669"/>
    <property type="project" value="InterPro"/>
</dbReference>
<dbReference type="AlphaFoldDB" id="A0A9W8X2J9"/>
<dbReference type="Pfam" id="PF00067">
    <property type="entry name" value="p450"/>
    <property type="match status" value="1"/>
</dbReference>
<reference evidence="1" key="1">
    <citation type="submission" date="2022-10" db="EMBL/GenBank/DDBJ databases">
        <title>Tapping the CABI collections for fungal endophytes: first genome assemblies for Collariella, Neodidymelliopsis, Ascochyta clinopodiicola, Didymella pomorum, Didymosphaeria variabile, Neocosmospora piperis and Neocucurbitaria cava.</title>
        <authorList>
            <person name="Hill R."/>
        </authorList>
    </citation>
    <scope>NUCLEOTIDE SEQUENCE</scope>
    <source>
        <strain evidence="1">IMI 360193</strain>
    </source>
</reference>
<dbReference type="GO" id="GO:0005506">
    <property type="term" value="F:iron ion binding"/>
    <property type="evidence" value="ECO:0007669"/>
    <property type="project" value="InterPro"/>
</dbReference>
<dbReference type="OrthoDB" id="1470350at2759"/>
<evidence type="ECO:0008006" key="3">
    <source>
        <dbReference type="Google" id="ProtNLM"/>
    </source>
</evidence>
<organism evidence="1 2">
    <name type="scientific">Didymella glomerata</name>
    <dbReference type="NCBI Taxonomy" id="749621"/>
    <lineage>
        <taxon>Eukaryota</taxon>
        <taxon>Fungi</taxon>
        <taxon>Dikarya</taxon>
        <taxon>Ascomycota</taxon>
        <taxon>Pezizomycotina</taxon>
        <taxon>Dothideomycetes</taxon>
        <taxon>Pleosporomycetidae</taxon>
        <taxon>Pleosporales</taxon>
        <taxon>Pleosporineae</taxon>
        <taxon>Didymellaceae</taxon>
        <taxon>Didymella</taxon>
    </lineage>
</organism>
<dbReference type="InterPro" id="IPR036396">
    <property type="entry name" value="Cyt_P450_sf"/>
</dbReference>
<dbReference type="Proteomes" id="UP001140562">
    <property type="component" value="Unassembled WGS sequence"/>
</dbReference>
<dbReference type="InterPro" id="IPR001128">
    <property type="entry name" value="Cyt_P450"/>
</dbReference>
<accession>A0A9W8X2J9</accession>
<dbReference type="Gene3D" id="1.10.630.10">
    <property type="entry name" value="Cytochrome P450"/>
    <property type="match status" value="1"/>
</dbReference>
<evidence type="ECO:0000313" key="2">
    <source>
        <dbReference type="Proteomes" id="UP001140562"/>
    </source>
</evidence>
<sequence length="395" mass="44300">MALLPASERFLTDTDNGMAKRELSKLFNEQLRSLKNLRDFSAQLQCHVDEHWSENLPPGDSARQIGLSSWVFDMLAYSMGTVFWGRKGPFGELFFRERLRVFIQNLEALRNPIFFLIPGNFRSARDYVRRTLEQAAADGAYGDESQIPTLFQRLALLYEAHGVATDGFTDCHLVAIVGLLSNVINIMAWAVCHITADKDLKATILAELEAAVDASTTIGAKEKEADLRLDVDKVRGTCPLLLATWYELLRVYGDSPVARYVDKDSAFDAEYRVKRGSIIMTPMHLRNFNEAIWGPNADVFRPSRFLHKQSGYVDSGLVKHLEVFGLPGMHQCPGRYLAMNMFLALVAKHSSNGSVILLKVQPMMSQLGVCLRAEDEEALRHLESLDACPGWAGDR</sequence>
<dbReference type="InterPro" id="IPR053007">
    <property type="entry name" value="CYP450_monoxygenase_sec-met"/>
</dbReference>
<dbReference type="EMBL" id="JAPEUV010000022">
    <property type="protein sequence ID" value="KAJ4339493.1"/>
    <property type="molecule type" value="Genomic_DNA"/>
</dbReference>
<dbReference type="GO" id="GO:0020037">
    <property type="term" value="F:heme binding"/>
    <property type="evidence" value="ECO:0007669"/>
    <property type="project" value="InterPro"/>
</dbReference>
<gene>
    <name evidence="1" type="ORF">N0V87_003191</name>
</gene>
<proteinExistence type="predicted"/>
<name>A0A9W8X2J9_9PLEO</name>
<comment type="caution">
    <text evidence="1">The sequence shown here is derived from an EMBL/GenBank/DDBJ whole genome shotgun (WGS) entry which is preliminary data.</text>
</comment>
<dbReference type="SUPFAM" id="SSF48264">
    <property type="entry name" value="Cytochrome P450"/>
    <property type="match status" value="1"/>
</dbReference>
<keyword evidence="2" id="KW-1185">Reference proteome</keyword>
<dbReference type="PANTHER" id="PTHR47582">
    <property type="entry name" value="P450, PUTATIVE (EUROFUNG)-RELATED"/>
    <property type="match status" value="1"/>
</dbReference>
<dbReference type="GO" id="GO:0016705">
    <property type="term" value="F:oxidoreductase activity, acting on paired donors, with incorporation or reduction of molecular oxygen"/>
    <property type="evidence" value="ECO:0007669"/>
    <property type="project" value="InterPro"/>
</dbReference>
<protein>
    <recommendedName>
        <fullName evidence="3">Cytochrome P450</fullName>
    </recommendedName>
</protein>